<dbReference type="EMBL" id="UINC01142875">
    <property type="protein sequence ID" value="SVD31477.1"/>
    <property type="molecule type" value="Genomic_DNA"/>
</dbReference>
<dbReference type="Gene3D" id="3.40.640.10">
    <property type="entry name" value="Type I PLP-dependent aspartate aminotransferase-like (Major domain)"/>
    <property type="match status" value="1"/>
</dbReference>
<dbReference type="GO" id="GO:0009042">
    <property type="term" value="F:valine-pyruvate transaminase activity"/>
    <property type="evidence" value="ECO:0007669"/>
    <property type="project" value="TreeGrafter"/>
</dbReference>
<dbReference type="AlphaFoldDB" id="A0A382UBT3"/>
<dbReference type="InterPro" id="IPR050859">
    <property type="entry name" value="Class-I_PLP-dep_aminotransf"/>
</dbReference>
<dbReference type="GO" id="GO:0030170">
    <property type="term" value="F:pyridoxal phosphate binding"/>
    <property type="evidence" value="ECO:0007669"/>
    <property type="project" value="InterPro"/>
</dbReference>
<keyword evidence="4" id="KW-0663">Pyridoxal phosphate</keyword>
<evidence type="ECO:0000256" key="1">
    <source>
        <dbReference type="ARBA" id="ARBA00001933"/>
    </source>
</evidence>
<dbReference type="CDD" id="cd00609">
    <property type="entry name" value="AAT_like"/>
    <property type="match status" value="1"/>
</dbReference>
<dbReference type="PANTHER" id="PTHR42790:SF4">
    <property type="entry name" value="VALINE--PYRUVATE AMINOTRANSFERASE"/>
    <property type="match status" value="1"/>
</dbReference>
<evidence type="ECO:0000256" key="4">
    <source>
        <dbReference type="ARBA" id="ARBA00022898"/>
    </source>
</evidence>
<name>A0A382UBT3_9ZZZZ</name>
<feature type="non-terminal residue" evidence="6">
    <location>
        <position position="1"/>
    </location>
</feature>
<feature type="domain" description="Aminotransferase class I/classII large" evidence="5">
    <location>
        <begin position="54"/>
        <end position="266"/>
    </location>
</feature>
<dbReference type="GO" id="GO:0005829">
    <property type="term" value="C:cytosol"/>
    <property type="evidence" value="ECO:0007669"/>
    <property type="project" value="TreeGrafter"/>
</dbReference>
<gene>
    <name evidence="6" type="ORF">METZ01_LOCUS384331</name>
</gene>
<evidence type="ECO:0000256" key="3">
    <source>
        <dbReference type="ARBA" id="ARBA00022679"/>
    </source>
</evidence>
<evidence type="ECO:0000313" key="6">
    <source>
        <dbReference type="EMBL" id="SVD31477.1"/>
    </source>
</evidence>
<dbReference type="Pfam" id="PF00155">
    <property type="entry name" value="Aminotran_1_2"/>
    <property type="match status" value="1"/>
</dbReference>
<dbReference type="InterPro" id="IPR004839">
    <property type="entry name" value="Aminotransferase_I/II_large"/>
</dbReference>
<dbReference type="InterPro" id="IPR015424">
    <property type="entry name" value="PyrdxlP-dep_Trfase"/>
</dbReference>
<dbReference type="PANTHER" id="PTHR42790">
    <property type="entry name" value="AMINOTRANSFERASE"/>
    <property type="match status" value="1"/>
</dbReference>
<dbReference type="SUPFAM" id="SSF53383">
    <property type="entry name" value="PLP-dependent transferases"/>
    <property type="match status" value="1"/>
</dbReference>
<evidence type="ECO:0000256" key="2">
    <source>
        <dbReference type="ARBA" id="ARBA00022576"/>
    </source>
</evidence>
<dbReference type="GO" id="GO:1901605">
    <property type="term" value="P:alpha-amino acid metabolic process"/>
    <property type="evidence" value="ECO:0007669"/>
    <property type="project" value="TreeGrafter"/>
</dbReference>
<accession>A0A382UBT3</accession>
<proteinExistence type="predicted"/>
<organism evidence="6">
    <name type="scientific">marine metagenome</name>
    <dbReference type="NCBI Taxonomy" id="408172"/>
    <lineage>
        <taxon>unclassified sequences</taxon>
        <taxon>metagenomes</taxon>
        <taxon>ecological metagenomes</taxon>
    </lineage>
</organism>
<keyword evidence="2" id="KW-0032">Aminotransferase</keyword>
<feature type="non-terminal residue" evidence="6">
    <location>
        <position position="294"/>
    </location>
</feature>
<evidence type="ECO:0000259" key="5">
    <source>
        <dbReference type="Pfam" id="PF00155"/>
    </source>
</evidence>
<protein>
    <recommendedName>
        <fullName evidence="5">Aminotransferase class I/classII large domain-containing protein</fullName>
    </recommendedName>
</protein>
<comment type="cofactor">
    <cofactor evidence="1">
        <name>pyridoxal 5'-phosphate</name>
        <dbReference type="ChEBI" id="CHEBI:597326"/>
    </cofactor>
</comment>
<keyword evidence="3" id="KW-0808">Transferase</keyword>
<sequence length="294" mass="32685">IGELMDDLGNALVADPAPLMLGGGNPSHVPQVQALFRKRMEDILAQPGEFERLIGNYDTPQGSKNFVEALVELFRNEFGWNLGPENVALTNGSQNSFFYLFNLFAGRFGDSRRKKILLPLAPEYIGYSEVGLEKDFFWANRPEISRLDDHMFKYQVDFESLEITDEVGAICFSRPTNPTGNVVTDEEVDRLRELAKSQGVPLIIDNAYGTPFPNIIYEDVRPVWDENTIVCMSLSKLGLPSLRTGIVIAQEEIIRIVSRMTSVFSLAPGGVGPGLALDLVSSGEITRISREVIR</sequence>
<dbReference type="InterPro" id="IPR015421">
    <property type="entry name" value="PyrdxlP-dep_Trfase_major"/>
</dbReference>
<reference evidence="6" key="1">
    <citation type="submission" date="2018-05" db="EMBL/GenBank/DDBJ databases">
        <authorList>
            <person name="Lanie J.A."/>
            <person name="Ng W.-L."/>
            <person name="Kazmierczak K.M."/>
            <person name="Andrzejewski T.M."/>
            <person name="Davidsen T.M."/>
            <person name="Wayne K.J."/>
            <person name="Tettelin H."/>
            <person name="Glass J.I."/>
            <person name="Rusch D."/>
            <person name="Podicherti R."/>
            <person name="Tsui H.-C.T."/>
            <person name="Winkler M.E."/>
        </authorList>
    </citation>
    <scope>NUCLEOTIDE SEQUENCE</scope>
</reference>